<dbReference type="Gene3D" id="3.30.420.40">
    <property type="match status" value="3"/>
</dbReference>
<organism evidence="2 3">
    <name type="scientific">Coemansia javaensis</name>
    <dbReference type="NCBI Taxonomy" id="2761396"/>
    <lineage>
        <taxon>Eukaryota</taxon>
        <taxon>Fungi</taxon>
        <taxon>Fungi incertae sedis</taxon>
        <taxon>Zoopagomycota</taxon>
        <taxon>Kickxellomycotina</taxon>
        <taxon>Kickxellomycetes</taxon>
        <taxon>Kickxellales</taxon>
        <taxon>Kickxellaceae</taxon>
        <taxon>Coemansia</taxon>
    </lineage>
</organism>
<accession>A0A9W8LGS8</accession>
<protein>
    <submittedName>
        <fullName evidence="2">Uncharacterized protein</fullName>
    </submittedName>
</protein>
<evidence type="ECO:0000313" key="2">
    <source>
        <dbReference type="EMBL" id="KAJ2779863.1"/>
    </source>
</evidence>
<dbReference type="AlphaFoldDB" id="A0A9W8LGS8"/>
<dbReference type="Gene3D" id="3.90.640.10">
    <property type="entry name" value="Actin, Chain A, domain 4"/>
    <property type="match status" value="1"/>
</dbReference>
<dbReference type="Proteomes" id="UP001140217">
    <property type="component" value="Unassembled WGS sequence"/>
</dbReference>
<dbReference type="OrthoDB" id="337660at2759"/>
<dbReference type="SMART" id="SM00268">
    <property type="entry name" value="ACTIN"/>
    <property type="match status" value="1"/>
</dbReference>
<dbReference type="Pfam" id="PF00022">
    <property type="entry name" value="Actin"/>
    <property type="match status" value="2"/>
</dbReference>
<gene>
    <name evidence="2" type="ORF">H4R18_003756</name>
</gene>
<evidence type="ECO:0000256" key="1">
    <source>
        <dbReference type="RuleBase" id="RU000487"/>
    </source>
</evidence>
<keyword evidence="3" id="KW-1185">Reference proteome</keyword>
<dbReference type="EMBL" id="JANBUL010000159">
    <property type="protein sequence ID" value="KAJ2779863.1"/>
    <property type="molecule type" value="Genomic_DNA"/>
</dbReference>
<sequence>MADIGSSVATRLGLAATPAGALRRPLSAASPALLYGAAAEERVVLDVGSHTLRAGFSGDSAPLHCAALFGEFCAAGPSGRRVGRARGLLGADGPDVDDETLDALLLEQIREAYRTHLLLDPKARKVAVAESPLLPLRVKQALCRVLLGSLRVPLVSFYPSSLAGLVTCGAMAGLVVDCGHRSSAVVPVYDGRPLNAYMACVPMGGRALLEGLRALLRQFAVFRPFSGAQGDHPPDDRTLDEDTCARVLRDLCSIAPRPAPADRAGSAPGGLGPAPGRVEWFRSNCDAPEQTVRLAAVSPAHGRGVLLIPAWVLERAAEPLLAGDPAEDRLGLVDAVVQCIERVPVDTRRHLVSRILVVGGVADMPGLCARLLADLTARLRQSPRWHALAADVALAASHAGQDGAVFRASERPWIGVSLAVAAKIGGADVKRDDFIADGAVPDWTRLAQ</sequence>
<dbReference type="InterPro" id="IPR004000">
    <property type="entry name" value="Actin"/>
</dbReference>
<dbReference type="InterPro" id="IPR043129">
    <property type="entry name" value="ATPase_NBD"/>
</dbReference>
<reference evidence="2" key="1">
    <citation type="submission" date="2022-07" db="EMBL/GenBank/DDBJ databases">
        <title>Phylogenomic reconstructions and comparative analyses of Kickxellomycotina fungi.</title>
        <authorList>
            <person name="Reynolds N.K."/>
            <person name="Stajich J.E."/>
            <person name="Barry K."/>
            <person name="Grigoriev I.V."/>
            <person name="Crous P."/>
            <person name="Smith M.E."/>
        </authorList>
    </citation>
    <scope>NUCLEOTIDE SEQUENCE</scope>
    <source>
        <strain evidence="2">NBRC 105414</strain>
    </source>
</reference>
<name>A0A9W8LGS8_9FUNG</name>
<dbReference type="SUPFAM" id="SSF53067">
    <property type="entry name" value="Actin-like ATPase domain"/>
    <property type="match status" value="2"/>
</dbReference>
<evidence type="ECO:0000313" key="3">
    <source>
        <dbReference type="Proteomes" id="UP001140217"/>
    </source>
</evidence>
<comment type="similarity">
    <text evidence="1">Belongs to the actin family.</text>
</comment>
<dbReference type="CDD" id="cd10207">
    <property type="entry name" value="ASKHA_NBD_Arp10"/>
    <property type="match status" value="1"/>
</dbReference>
<dbReference type="PANTHER" id="PTHR11937">
    <property type="entry name" value="ACTIN"/>
    <property type="match status" value="1"/>
</dbReference>
<comment type="caution">
    <text evidence="2">The sequence shown here is derived from an EMBL/GenBank/DDBJ whole genome shotgun (WGS) entry which is preliminary data.</text>
</comment>
<proteinExistence type="inferred from homology"/>